<protein>
    <submittedName>
        <fullName evidence="1">Uncharacterized protein</fullName>
    </submittedName>
</protein>
<dbReference type="Proteomes" id="UP001338309">
    <property type="component" value="Unassembled WGS sequence"/>
</dbReference>
<comment type="caution">
    <text evidence="1">The sequence shown here is derived from an EMBL/GenBank/DDBJ whole genome shotgun (WGS) entry which is preliminary data.</text>
</comment>
<organism evidence="1 2">
    <name type="scientific">Algoriphagus confluentis</name>
    <dbReference type="NCBI Taxonomy" id="1697556"/>
    <lineage>
        <taxon>Bacteria</taxon>
        <taxon>Pseudomonadati</taxon>
        <taxon>Bacteroidota</taxon>
        <taxon>Cytophagia</taxon>
        <taxon>Cytophagales</taxon>
        <taxon>Cyclobacteriaceae</taxon>
        <taxon>Algoriphagus</taxon>
    </lineage>
</organism>
<proteinExistence type="predicted"/>
<sequence length="96" mass="11293">MRLLSSLFIFIILLAPVVNTLNALDWVDDYYGWNIVEILEVEEERTDKSEKTKFFIEFDFIQLESLSRLQSQNHVFGQIQEQSGFLFSIDFPPELS</sequence>
<evidence type="ECO:0000313" key="2">
    <source>
        <dbReference type="Proteomes" id="UP001338309"/>
    </source>
</evidence>
<dbReference type="RefSeq" id="WP_338223842.1">
    <property type="nucleotide sequence ID" value="NZ_BTPD01000005.1"/>
</dbReference>
<keyword evidence="2" id="KW-1185">Reference proteome</keyword>
<evidence type="ECO:0000313" key="1">
    <source>
        <dbReference type="EMBL" id="GMQ29113.1"/>
    </source>
</evidence>
<reference evidence="1 2" key="1">
    <citation type="submission" date="2023-08" db="EMBL/GenBank/DDBJ databases">
        <title>Draft genome sequence of Algoriphagus confluentis.</title>
        <authorList>
            <person name="Takatani N."/>
            <person name="Hosokawa M."/>
            <person name="Sawabe T."/>
        </authorList>
    </citation>
    <scope>NUCLEOTIDE SEQUENCE [LARGE SCALE GENOMIC DNA]</scope>
    <source>
        <strain evidence="1 2">NBRC 111222</strain>
    </source>
</reference>
<dbReference type="EMBL" id="BTPD01000005">
    <property type="protein sequence ID" value="GMQ29113.1"/>
    <property type="molecule type" value="Genomic_DNA"/>
</dbReference>
<gene>
    <name evidence="1" type="ORF">Aconfl_17560</name>
</gene>
<accession>A0ABQ6PMC0</accession>
<name>A0ABQ6PMC0_9BACT</name>